<dbReference type="Pfam" id="PF12161">
    <property type="entry name" value="HsdM_N"/>
    <property type="match status" value="1"/>
</dbReference>
<evidence type="ECO:0000259" key="9">
    <source>
        <dbReference type="Pfam" id="PF12161"/>
    </source>
</evidence>
<comment type="catalytic activity">
    <reaction evidence="7">
        <text>a 2'-deoxyadenosine in DNA + S-adenosyl-L-methionine = an N(6)-methyl-2'-deoxyadenosine in DNA + S-adenosyl-L-homocysteine + H(+)</text>
        <dbReference type="Rhea" id="RHEA:15197"/>
        <dbReference type="Rhea" id="RHEA-COMP:12418"/>
        <dbReference type="Rhea" id="RHEA-COMP:12419"/>
        <dbReference type="ChEBI" id="CHEBI:15378"/>
        <dbReference type="ChEBI" id="CHEBI:57856"/>
        <dbReference type="ChEBI" id="CHEBI:59789"/>
        <dbReference type="ChEBI" id="CHEBI:90615"/>
        <dbReference type="ChEBI" id="CHEBI:90616"/>
        <dbReference type="EC" id="2.1.1.72"/>
    </reaction>
</comment>
<dbReference type="SUPFAM" id="SSF53335">
    <property type="entry name" value="S-adenosyl-L-methionine-dependent methyltransferases"/>
    <property type="match status" value="1"/>
</dbReference>
<evidence type="ECO:0000313" key="11">
    <source>
        <dbReference type="Proteomes" id="UP001497514"/>
    </source>
</evidence>
<dbReference type="PANTHER" id="PTHR42933:SF1">
    <property type="entry name" value="SITE-SPECIFIC DNA-METHYLTRANSFERASE (ADENINE-SPECIFIC)"/>
    <property type="match status" value="1"/>
</dbReference>
<dbReference type="Proteomes" id="UP001497514">
    <property type="component" value="Chromosome"/>
</dbReference>
<accession>A0ABP1EI25</accession>
<reference evidence="10 11" key="1">
    <citation type="submission" date="2024-05" db="EMBL/GenBank/DDBJ databases">
        <authorList>
            <person name="Duchaud E."/>
        </authorList>
    </citation>
    <scope>NUCLEOTIDE SEQUENCE [LARGE SCALE GENOMIC DNA]</scope>
    <source>
        <strain evidence="10">Ena-SAMPLE-TAB-13-05-2024-13:56:06:370-140309</strain>
    </source>
</reference>
<gene>
    <name evidence="10" type="ORF">TD3509T_0935</name>
</gene>
<dbReference type="InterPro" id="IPR038333">
    <property type="entry name" value="T1MK-like_N_sf"/>
</dbReference>
<dbReference type="InterPro" id="IPR004546">
    <property type="entry name" value="Restrct_endonuc_T1M"/>
</dbReference>
<keyword evidence="4 10" id="KW-0808">Transferase</keyword>
<dbReference type="Pfam" id="PF02384">
    <property type="entry name" value="N6_Mtase"/>
    <property type="match status" value="1"/>
</dbReference>
<dbReference type="InterPro" id="IPR051537">
    <property type="entry name" value="DNA_Adenine_Mtase"/>
</dbReference>
<dbReference type="InterPro" id="IPR022749">
    <property type="entry name" value="D12N6_MeTrfase_N"/>
</dbReference>
<evidence type="ECO:0000256" key="2">
    <source>
        <dbReference type="ARBA" id="ARBA00011900"/>
    </source>
</evidence>
<evidence type="ECO:0000313" key="10">
    <source>
        <dbReference type="EMBL" id="CAL2080056.1"/>
    </source>
</evidence>
<keyword evidence="5" id="KW-0949">S-adenosyl-L-methionine</keyword>
<dbReference type="GO" id="GO:0032259">
    <property type="term" value="P:methylation"/>
    <property type="evidence" value="ECO:0007669"/>
    <property type="project" value="UniProtKB-KW"/>
</dbReference>
<keyword evidence="3 10" id="KW-0489">Methyltransferase</keyword>
<dbReference type="InterPro" id="IPR029063">
    <property type="entry name" value="SAM-dependent_MTases_sf"/>
</dbReference>
<dbReference type="PRINTS" id="PR00507">
    <property type="entry name" value="N12N6MTFRASE"/>
</dbReference>
<evidence type="ECO:0000256" key="5">
    <source>
        <dbReference type="ARBA" id="ARBA00022691"/>
    </source>
</evidence>
<sequence length="572" mass="65576">MIRPNKSHIYQNNSEIAPSKKSSIINYMSEEQQKLLEKKLWDIADLLRGKMDADDYRNYILGFIFFKYLSEKLELYANEILVTDNLIYNQLDEKADNDIIHEVKKACIKKLGYFLNPSELFTEIAKKGNNLNKEDDNSDTNTKLNENQEATEFFILEDLERILNNIEQSTMGNGSEDDFVRLFEDLDLTSSKLGRNVKARNQIIAKILTYLNEIDFKLQDTESDLLGDAYEYLIGEFASNAGKKAGEFYTPQEVSTILAKIVTSRTKRIKAVYDPTCGSGSLLLRVQKELGDKNNGSNIGMFYGQELNRTTYNLARMNMILHGVHYSQFDIKQENTLEEPQHIKIKLKADAIVANPPFSAKWSASNTFNTDDRFSQYGKLAPKTKADFAFVQHMIHHLSDDGIMATVLPHGVLFRGSSEAHIRRYLIEDRNYIDAVIGLPANIFFGTGIPTCILVIKKCREENEDVLFIDASNHFEKQGKDNKLLPEHINTIVNTYTNRTVTDKYSYKASLKEIAENDYNLNIPRYVDTFEEEPEIDIDQIADEIKALDIQITETDQRIADFCKQLQIKTPF</sequence>
<dbReference type="PANTHER" id="PTHR42933">
    <property type="entry name" value="SLR6095 PROTEIN"/>
    <property type="match status" value="1"/>
</dbReference>
<feature type="domain" description="N6 adenine-specific DNA methyltransferase N-terminal" evidence="9">
    <location>
        <begin position="36"/>
        <end position="208"/>
    </location>
</feature>
<dbReference type="NCBIfam" id="TIGR00497">
    <property type="entry name" value="hsdM"/>
    <property type="match status" value="1"/>
</dbReference>
<dbReference type="EMBL" id="OZ038524">
    <property type="protein sequence ID" value="CAL2080056.1"/>
    <property type="molecule type" value="Genomic_DNA"/>
</dbReference>
<evidence type="ECO:0000256" key="6">
    <source>
        <dbReference type="ARBA" id="ARBA00022747"/>
    </source>
</evidence>
<dbReference type="PROSITE" id="PS00092">
    <property type="entry name" value="N6_MTASE"/>
    <property type="match status" value="1"/>
</dbReference>
<dbReference type="EC" id="2.1.1.72" evidence="2"/>
<evidence type="ECO:0000256" key="7">
    <source>
        <dbReference type="ARBA" id="ARBA00047942"/>
    </source>
</evidence>
<feature type="domain" description="DNA methylase adenine-specific" evidence="8">
    <location>
        <begin position="222"/>
        <end position="533"/>
    </location>
</feature>
<evidence type="ECO:0000256" key="3">
    <source>
        <dbReference type="ARBA" id="ARBA00022603"/>
    </source>
</evidence>
<comment type="similarity">
    <text evidence="1">Belongs to the N(4)/N(6)-methyltransferase family.</text>
</comment>
<dbReference type="Gene3D" id="1.20.1260.30">
    <property type="match status" value="1"/>
</dbReference>
<protein>
    <recommendedName>
        <fullName evidence="2">site-specific DNA-methyltransferase (adenine-specific)</fullName>
        <ecNumber evidence="2">2.1.1.72</ecNumber>
    </recommendedName>
</protein>
<evidence type="ECO:0000256" key="1">
    <source>
        <dbReference type="ARBA" id="ARBA00006594"/>
    </source>
</evidence>
<dbReference type="InterPro" id="IPR002052">
    <property type="entry name" value="DNA_methylase_N6_adenine_CS"/>
</dbReference>
<proteinExistence type="inferred from homology"/>
<evidence type="ECO:0000256" key="4">
    <source>
        <dbReference type="ARBA" id="ARBA00022679"/>
    </source>
</evidence>
<evidence type="ECO:0000259" key="8">
    <source>
        <dbReference type="Pfam" id="PF02384"/>
    </source>
</evidence>
<organism evidence="10 11">
    <name type="scientific">Tenacibaculum dicentrarchi</name>
    <dbReference type="NCBI Taxonomy" id="669041"/>
    <lineage>
        <taxon>Bacteria</taxon>
        <taxon>Pseudomonadati</taxon>
        <taxon>Bacteroidota</taxon>
        <taxon>Flavobacteriia</taxon>
        <taxon>Flavobacteriales</taxon>
        <taxon>Flavobacteriaceae</taxon>
        <taxon>Tenacibaculum</taxon>
    </lineage>
</organism>
<dbReference type="InterPro" id="IPR003356">
    <property type="entry name" value="DNA_methylase_A-5"/>
</dbReference>
<keyword evidence="11" id="KW-1185">Reference proteome</keyword>
<name>A0ABP1EI25_9FLAO</name>
<keyword evidence="6" id="KW-0680">Restriction system</keyword>
<dbReference type="GO" id="GO:0009007">
    <property type="term" value="F:site-specific DNA-methyltransferase (adenine-specific) activity"/>
    <property type="evidence" value="ECO:0007669"/>
    <property type="project" value="UniProtKB-EC"/>
</dbReference>
<dbReference type="Gene3D" id="3.40.50.150">
    <property type="entry name" value="Vaccinia Virus protein VP39"/>
    <property type="match status" value="1"/>
</dbReference>